<dbReference type="PROSITE" id="PS50157">
    <property type="entry name" value="ZINC_FINGER_C2H2_2"/>
    <property type="match status" value="2"/>
</dbReference>
<evidence type="ECO:0000313" key="10">
    <source>
        <dbReference type="EMBL" id="KAK5779195.1"/>
    </source>
</evidence>
<dbReference type="GO" id="GO:0000981">
    <property type="term" value="F:DNA-binding transcription factor activity, RNA polymerase II-specific"/>
    <property type="evidence" value="ECO:0007669"/>
    <property type="project" value="InterPro"/>
</dbReference>
<sequence length="1299" mass="147931">MVVAQRKYICSFCAKAFSRSEHRIRHERSHTGYKPFQCILCQHSFVRRDLVQRHIKTVHKYVLLNNKDILLEIIDSLNELTDNKNKNKNNNNDGHTKNKTTIPSNFNILKILKDLNVNLERHSNSNSNSNFDHFHVKNNTNTDGNSHILAVTEDELSILDKIVKFFVNYKDSINDPKLDMKKYSKLYHKDKTSSIVGNKSESKQNDTETCKKPFLNTLSNGMVIFQNISNSVNEVENVSNDNKNALDTSLFVTQICSDDINWINYINNEIFINLRNELPSLSNFNVSDFIKYFNNGFKFILVHGDFNDDESINISSISSSPSISTSSFASNTDNLLFIHYLTHSYKNLESLWGVNKLCKTNDNSDNCNNSRNNIPTKSYENFKKNIPILPLTIVYLGYMLNNTVNYQLWNDLWLLSLNESFYSNQIERVVTISFLAFEFIQQHTLLAQGTENYVDIYSASSPIVNRLFDNYQLVLLTFIQSNIDYSSMHFNQWDFNSLILIWTSFLQFFDGLLFNKISSKIYFKIISIHSIWNQFNQNTLKNLIQLGIDHLINEYIPDDLLVCLPSILYLEANNNRFLNKEKMLTLGNFKSMEDLHNLIIKINQCYIQNDNYRSKTSNTNISRVNTNQYNDALTIVKISPILINNYFSTKTTKCINETVPKSGKYISNDINIWKKNLIVSIAPQRFKPIIKSYAIIPTTLSHWLLIETTWFEFIKNLSNAEYIFKKNWFLDNMLNENIVFDSESINNNLSICSLPVILLVITPTTNYLNVLSRRFKRFLPLIIDVLLIQLKLICSELNLSSRNDKTKIGGFLLNPLIQLLLYVWYIIIYKMDGTIAPVYSQSEVDSVNTFMSKYIMNLEKHIDTDKLLEQDLDKILFDKEAPEHMGFNFFLNRVTSFIKNELLLNKVLSSPYLSNNIKFKLIEAVKIFNTDDNYIVTDQSAINNIANEHGTGTITSIATANNNNSLNFVYIDEDINRMASSKQNEPLTLETKPINFNSLSTSLYTLGSQNLTSPFRKRNSTSSSSNSVSKPTSSGRLSLTLGVSPISLSPYLTRRRSSVMSVTDDGKNYLLPPLNFDPIQMDTPLLSSIQTSLSNEAIASMITNPITNSKSANKKGGFYLNESLNGINNNNNTFNSLYNYDLKDAIRKSPLTKKRRASVPIIPTKSTFLTGSSSSNSINTSVNHAKNSIFFNSGLHSRTPSSKNSVFRHPVVHSYVNTNIPSSSTLVSGSILLSNNHVLARSTSGRNSGITHPANLVNNSIDMSINDNNSSTVVNSLAPREDLPEPNIQLPSPSQLFGI</sequence>
<evidence type="ECO:0000256" key="6">
    <source>
        <dbReference type="ARBA" id="ARBA00023242"/>
    </source>
</evidence>
<keyword evidence="3" id="KW-0677">Repeat</keyword>
<evidence type="ECO:0000256" key="5">
    <source>
        <dbReference type="ARBA" id="ARBA00022833"/>
    </source>
</evidence>
<gene>
    <name evidence="10" type="ORF">RI543_003083</name>
</gene>
<feature type="compositionally biased region" description="Low complexity" evidence="8">
    <location>
        <begin position="1020"/>
        <end position="1034"/>
    </location>
</feature>
<name>A0AAN7WGH9_9SACH</name>
<feature type="domain" description="C2H2-type" evidence="9">
    <location>
        <begin position="36"/>
        <end position="59"/>
    </location>
</feature>
<comment type="subcellular location">
    <subcellularLocation>
        <location evidence="1">Nucleus</location>
    </subcellularLocation>
</comment>
<evidence type="ECO:0000256" key="3">
    <source>
        <dbReference type="ARBA" id="ARBA00022737"/>
    </source>
</evidence>
<keyword evidence="4 7" id="KW-0863">Zinc-finger</keyword>
<reference evidence="11" key="1">
    <citation type="submission" date="2023-07" db="EMBL/GenBank/DDBJ databases">
        <title>A draft genome of Kazachstania heterogenica Y-27499.</title>
        <authorList>
            <person name="Donic C."/>
            <person name="Kralova J.S."/>
            <person name="Fidel L."/>
            <person name="Ben-Dor S."/>
            <person name="Jung S."/>
        </authorList>
    </citation>
    <scope>NUCLEOTIDE SEQUENCE [LARGE SCALE GENOMIC DNA]</scope>
    <source>
        <strain evidence="11">Y27499</strain>
    </source>
</reference>
<evidence type="ECO:0000256" key="4">
    <source>
        <dbReference type="ARBA" id="ARBA00022771"/>
    </source>
</evidence>
<dbReference type="InterPro" id="IPR036236">
    <property type="entry name" value="Znf_C2H2_sf"/>
</dbReference>
<feature type="region of interest" description="Disordered" evidence="8">
    <location>
        <begin position="1279"/>
        <end position="1299"/>
    </location>
</feature>
<evidence type="ECO:0000256" key="7">
    <source>
        <dbReference type="PROSITE-ProRule" id="PRU00042"/>
    </source>
</evidence>
<dbReference type="SUPFAM" id="SSF57667">
    <property type="entry name" value="beta-beta-alpha zinc fingers"/>
    <property type="match status" value="1"/>
</dbReference>
<evidence type="ECO:0000256" key="1">
    <source>
        <dbReference type="ARBA" id="ARBA00004123"/>
    </source>
</evidence>
<dbReference type="InterPro" id="IPR051059">
    <property type="entry name" value="VerF-like"/>
</dbReference>
<dbReference type="GO" id="GO:0005634">
    <property type="term" value="C:nucleus"/>
    <property type="evidence" value="ECO:0007669"/>
    <property type="project" value="UniProtKB-SubCell"/>
</dbReference>
<organism evidence="10 11">
    <name type="scientific">Arxiozyma heterogenica</name>
    <dbReference type="NCBI Taxonomy" id="278026"/>
    <lineage>
        <taxon>Eukaryota</taxon>
        <taxon>Fungi</taxon>
        <taxon>Dikarya</taxon>
        <taxon>Ascomycota</taxon>
        <taxon>Saccharomycotina</taxon>
        <taxon>Saccharomycetes</taxon>
        <taxon>Saccharomycetales</taxon>
        <taxon>Saccharomycetaceae</taxon>
        <taxon>Arxiozyma</taxon>
    </lineage>
</organism>
<dbReference type="EMBL" id="JAWIZZ010000047">
    <property type="protein sequence ID" value="KAK5779195.1"/>
    <property type="molecule type" value="Genomic_DNA"/>
</dbReference>
<dbReference type="InterPro" id="IPR013087">
    <property type="entry name" value="Znf_C2H2_type"/>
</dbReference>
<feature type="region of interest" description="Disordered" evidence="8">
    <location>
        <begin position="1014"/>
        <end position="1036"/>
    </location>
</feature>
<evidence type="ECO:0000256" key="2">
    <source>
        <dbReference type="ARBA" id="ARBA00022723"/>
    </source>
</evidence>
<accession>A0AAN7WGH9</accession>
<dbReference type="PANTHER" id="PTHR40626:SF34">
    <property type="entry name" value="ZINC FINGER PROTEIN YGR067C"/>
    <property type="match status" value="1"/>
</dbReference>
<dbReference type="Proteomes" id="UP001306508">
    <property type="component" value="Unassembled WGS sequence"/>
</dbReference>
<dbReference type="GO" id="GO:0008270">
    <property type="term" value="F:zinc ion binding"/>
    <property type="evidence" value="ECO:0007669"/>
    <property type="project" value="UniProtKB-KW"/>
</dbReference>
<keyword evidence="2" id="KW-0479">Metal-binding</keyword>
<keyword evidence="6" id="KW-0539">Nucleus</keyword>
<evidence type="ECO:0000256" key="8">
    <source>
        <dbReference type="SAM" id="MobiDB-lite"/>
    </source>
</evidence>
<keyword evidence="5" id="KW-0862">Zinc</keyword>
<comment type="caution">
    <text evidence="10">The sequence shown here is derived from an EMBL/GenBank/DDBJ whole genome shotgun (WGS) entry which is preliminary data.</text>
</comment>
<proteinExistence type="predicted"/>
<dbReference type="GO" id="GO:0000785">
    <property type="term" value="C:chromatin"/>
    <property type="evidence" value="ECO:0007669"/>
    <property type="project" value="TreeGrafter"/>
</dbReference>
<dbReference type="SMART" id="SM00355">
    <property type="entry name" value="ZnF_C2H2"/>
    <property type="match status" value="2"/>
</dbReference>
<evidence type="ECO:0000313" key="11">
    <source>
        <dbReference type="Proteomes" id="UP001306508"/>
    </source>
</evidence>
<feature type="domain" description="C2H2-type" evidence="9">
    <location>
        <begin position="8"/>
        <end position="35"/>
    </location>
</feature>
<dbReference type="Gene3D" id="3.30.160.60">
    <property type="entry name" value="Classic Zinc Finger"/>
    <property type="match status" value="2"/>
</dbReference>
<feature type="compositionally biased region" description="Polar residues" evidence="8">
    <location>
        <begin position="1289"/>
        <end position="1299"/>
    </location>
</feature>
<evidence type="ECO:0000259" key="9">
    <source>
        <dbReference type="PROSITE" id="PS50157"/>
    </source>
</evidence>
<keyword evidence="11" id="KW-1185">Reference proteome</keyword>
<feature type="region of interest" description="Disordered" evidence="8">
    <location>
        <begin position="81"/>
        <end position="101"/>
    </location>
</feature>
<dbReference type="PROSITE" id="PS00028">
    <property type="entry name" value="ZINC_FINGER_C2H2_1"/>
    <property type="match status" value="2"/>
</dbReference>
<dbReference type="GO" id="GO:0000978">
    <property type="term" value="F:RNA polymerase II cis-regulatory region sequence-specific DNA binding"/>
    <property type="evidence" value="ECO:0007669"/>
    <property type="project" value="InterPro"/>
</dbReference>
<protein>
    <recommendedName>
        <fullName evidence="9">C2H2-type domain-containing protein</fullName>
    </recommendedName>
</protein>
<dbReference type="PANTHER" id="PTHR40626">
    <property type="entry name" value="MIP31509P"/>
    <property type="match status" value="1"/>
</dbReference>